<name>A0ABQ6FTA3_9CHLR</name>
<comment type="caution">
    <text evidence="2">The sequence shown here is derived from an EMBL/GenBank/DDBJ whole genome shotgun (WGS) entry which is preliminary data.</text>
</comment>
<dbReference type="InterPro" id="IPR037401">
    <property type="entry name" value="SnoaL-like"/>
</dbReference>
<protein>
    <recommendedName>
        <fullName evidence="1">SnoaL-like domain-containing protein</fullName>
    </recommendedName>
</protein>
<dbReference type="Gene3D" id="3.10.450.50">
    <property type="match status" value="1"/>
</dbReference>
<evidence type="ECO:0000313" key="3">
    <source>
        <dbReference type="Proteomes" id="UP001344906"/>
    </source>
</evidence>
<evidence type="ECO:0000313" key="2">
    <source>
        <dbReference type="EMBL" id="GLV57501.1"/>
    </source>
</evidence>
<dbReference type="Pfam" id="PF12680">
    <property type="entry name" value="SnoaL_2"/>
    <property type="match status" value="1"/>
</dbReference>
<organism evidence="2 3">
    <name type="scientific">Dictyobacter halimunensis</name>
    <dbReference type="NCBI Taxonomy" id="3026934"/>
    <lineage>
        <taxon>Bacteria</taxon>
        <taxon>Bacillati</taxon>
        <taxon>Chloroflexota</taxon>
        <taxon>Ktedonobacteria</taxon>
        <taxon>Ktedonobacterales</taxon>
        <taxon>Dictyobacteraceae</taxon>
        <taxon>Dictyobacter</taxon>
    </lineage>
</organism>
<dbReference type="RefSeq" id="WP_338253453.1">
    <property type="nucleotide sequence ID" value="NZ_BSRI01000002.1"/>
</dbReference>
<dbReference type="EMBL" id="BSRI01000002">
    <property type="protein sequence ID" value="GLV57501.1"/>
    <property type="molecule type" value="Genomic_DNA"/>
</dbReference>
<accession>A0ABQ6FTA3</accession>
<dbReference type="InterPro" id="IPR032710">
    <property type="entry name" value="NTF2-like_dom_sf"/>
</dbReference>
<keyword evidence="3" id="KW-1185">Reference proteome</keyword>
<gene>
    <name evidence="2" type="ORF">KDH_43370</name>
</gene>
<reference evidence="2 3" key="1">
    <citation type="submission" date="2023-02" db="EMBL/GenBank/DDBJ databases">
        <title>Dictyobacter halimunensis sp. nov., a new member of the class Ktedonobacteria from forest soil in a geothermal area.</title>
        <authorList>
            <person name="Rachmania M.K."/>
            <person name="Ningsih F."/>
            <person name="Sakai Y."/>
            <person name="Yabe S."/>
            <person name="Yokota A."/>
            <person name="Sjamsuridzal W."/>
        </authorList>
    </citation>
    <scope>NUCLEOTIDE SEQUENCE [LARGE SCALE GENOMIC DNA]</scope>
    <source>
        <strain evidence="2 3">S3.2.2.5</strain>
    </source>
</reference>
<sequence length="153" mass="16644">MNTSDTPTDIVRNFMSALDDNNLDTAANYLADDFQFSGWTPMPLDKNGFLGMFKDIKEGIPGLLFNLHNVLEQSENRVTGTMQIKGYQTDSFIIPILGTPPIPQTANSVSLPTEDVTYQLNDSGIVAMVVQHTSGGGITGLLRQLGIDLPIVQ</sequence>
<proteinExistence type="predicted"/>
<dbReference type="Proteomes" id="UP001344906">
    <property type="component" value="Unassembled WGS sequence"/>
</dbReference>
<evidence type="ECO:0000259" key="1">
    <source>
        <dbReference type="Pfam" id="PF12680"/>
    </source>
</evidence>
<dbReference type="SUPFAM" id="SSF54427">
    <property type="entry name" value="NTF2-like"/>
    <property type="match status" value="1"/>
</dbReference>
<feature type="domain" description="SnoaL-like" evidence="1">
    <location>
        <begin position="11"/>
        <end position="111"/>
    </location>
</feature>